<feature type="compositionally biased region" description="Polar residues" evidence="5">
    <location>
        <begin position="297"/>
        <end position="308"/>
    </location>
</feature>
<accession>A0A9D4ZBR2</accession>
<dbReference type="InterPro" id="IPR010658">
    <property type="entry name" value="Nodulin-like"/>
</dbReference>
<reference evidence="9" key="1">
    <citation type="submission" date="2021-01" db="EMBL/GenBank/DDBJ databases">
        <title>Adiantum capillus-veneris genome.</title>
        <authorList>
            <person name="Fang Y."/>
            <person name="Liao Q."/>
        </authorList>
    </citation>
    <scope>NUCLEOTIDE SEQUENCE</scope>
    <source>
        <strain evidence="9">H3</strain>
        <tissue evidence="9">Leaf</tissue>
    </source>
</reference>
<feature type="domain" description="NFD4 C-terminal" evidence="8">
    <location>
        <begin position="365"/>
        <end position="568"/>
    </location>
</feature>
<protein>
    <recommendedName>
        <fullName evidence="11">Nodulin-like domain-containing protein</fullName>
    </recommendedName>
</protein>
<feature type="transmembrane region" description="Helical" evidence="6">
    <location>
        <begin position="369"/>
        <end position="389"/>
    </location>
</feature>
<dbReference type="AlphaFoldDB" id="A0A9D4ZBR2"/>
<gene>
    <name evidence="9" type="ORF">GOP47_0016014</name>
</gene>
<evidence type="ECO:0000256" key="6">
    <source>
        <dbReference type="SAM" id="Phobius"/>
    </source>
</evidence>
<keyword evidence="2 6" id="KW-0812">Transmembrane</keyword>
<keyword evidence="4 6" id="KW-0472">Membrane</keyword>
<feature type="transmembrane region" description="Helical" evidence="6">
    <location>
        <begin position="437"/>
        <end position="456"/>
    </location>
</feature>
<evidence type="ECO:0000259" key="7">
    <source>
        <dbReference type="Pfam" id="PF06813"/>
    </source>
</evidence>
<dbReference type="PANTHER" id="PTHR21576:SF84">
    <property type="entry name" value="FAMILY PROTEIN, PUTATIVE, EXPRESSED-RELATED"/>
    <property type="match status" value="1"/>
</dbReference>
<feature type="transmembrane region" description="Helical" evidence="6">
    <location>
        <begin position="541"/>
        <end position="562"/>
    </location>
</feature>
<feature type="domain" description="Nodulin-like" evidence="7">
    <location>
        <begin position="13"/>
        <end position="266"/>
    </location>
</feature>
<comment type="subcellular location">
    <subcellularLocation>
        <location evidence="1">Membrane</location>
        <topology evidence="1">Multi-pass membrane protein</topology>
    </subcellularLocation>
</comment>
<evidence type="ECO:0000256" key="1">
    <source>
        <dbReference type="ARBA" id="ARBA00004141"/>
    </source>
</evidence>
<dbReference type="SUPFAM" id="SSF103473">
    <property type="entry name" value="MFS general substrate transporter"/>
    <property type="match status" value="1"/>
</dbReference>
<dbReference type="InterPro" id="IPR036259">
    <property type="entry name" value="MFS_trans_sf"/>
</dbReference>
<feature type="transmembrane region" description="Helical" evidence="6">
    <location>
        <begin position="249"/>
        <end position="267"/>
    </location>
</feature>
<feature type="transmembrane region" description="Helical" evidence="6">
    <location>
        <begin position="462"/>
        <end position="480"/>
    </location>
</feature>
<evidence type="ECO:0000313" key="9">
    <source>
        <dbReference type="EMBL" id="KAI5069713.1"/>
    </source>
</evidence>
<dbReference type="Pfam" id="PF23262">
    <property type="entry name" value="NFD4_C"/>
    <property type="match status" value="1"/>
</dbReference>
<proteinExistence type="predicted"/>
<dbReference type="Gene3D" id="1.20.1250.20">
    <property type="entry name" value="MFS general substrate transporter like domains"/>
    <property type="match status" value="1"/>
</dbReference>
<dbReference type="Proteomes" id="UP000886520">
    <property type="component" value="Chromosome 15"/>
</dbReference>
<feature type="transmembrane region" description="Helical" evidence="6">
    <location>
        <begin position="21"/>
        <end position="40"/>
    </location>
</feature>
<dbReference type="OrthoDB" id="410267at2759"/>
<sequence length="575" mass="62829">MGKQFFLQFAKGRWMMLVASFYIKSFAGPNYVFGIYSIPIKASLNYNQSTIDTLSFFKDLGQNIGIVAGLITEVMPPWVVLTIGAALNLFGYLMIWLAVTHRIAKPPLWQMYLFMCIAADSHPFANTPVMVTCLHNFPHCRSILLGFVRGFSGLSGAIFSQLYYSLYNVNGDNTQDILLLLAWLPATMNLLCMFFIRPIKACSTSDKEDARNENKALFSFLYLALSLAAFLILVITLENQISLSFSAHKVIASTMVLLVASNILIAMKAQRGSSTKMQQLEGAKNAHSRTRDIQSMQSNGLNVQNSLDPTEASEPNKMGQESSTESAKKSNSATPRLYTTRFKEAFAVRGTKIGENFTIPEALLSWDMWILFIATACGQGAALAAIGNIGQIGESLGYTRAGISTLVSLMNIWTFLGRLLAGFASEALMRKQGMPRTLPFTISMLIGCVGMLLIAVPKKGSLYGASVIVGLSFGVQGTLFSAIMSELFGLKYYATLFNVGSLAGPLGSYFLNVRVAGYFYDRRAALQGDGLTCVGPHCFDTAFFIIAGVSFFGSLVSGLLVLRTLAFYRNVNSTK</sequence>
<keyword evidence="10" id="KW-1185">Reference proteome</keyword>
<evidence type="ECO:0000256" key="2">
    <source>
        <dbReference type="ARBA" id="ARBA00022692"/>
    </source>
</evidence>
<evidence type="ECO:0000313" key="10">
    <source>
        <dbReference type="Proteomes" id="UP000886520"/>
    </source>
</evidence>
<evidence type="ECO:0008006" key="11">
    <source>
        <dbReference type="Google" id="ProtNLM"/>
    </source>
</evidence>
<feature type="transmembrane region" description="Helical" evidence="6">
    <location>
        <begin position="143"/>
        <end position="165"/>
    </location>
</feature>
<feature type="transmembrane region" description="Helical" evidence="6">
    <location>
        <begin position="217"/>
        <end position="237"/>
    </location>
</feature>
<feature type="transmembrane region" description="Helical" evidence="6">
    <location>
        <begin position="492"/>
        <end position="511"/>
    </location>
</feature>
<evidence type="ECO:0000256" key="4">
    <source>
        <dbReference type="ARBA" id="ARBA00023136"/>
    </source>
</evidence>
<feature type="region of interest" description="Disordered" evidence="5">
    <location>
        <begin position="297"/>
        <end position="334"/>
    </location>
</feature>
<dbReference type="EMBL" id="JABFUD020000015">
    <property type="protein sequence ID" value="KAI5069713.1"/>
    <property type="molecule type" value="Genomic_DNA"/>
</dbReference>
<dbReference type="InterPro" id="IPR056555">
    <property type="entry name" value="NFD4_C"/>
</dbReference>
<dbReference type="PANTHER" id="PTHR21576">
    <property type="entry name" value="UNCHARACTERIZED NODULIN-LIKE PROTEIN"/>
    <property type="match status" value="1"/>
</dbReference>
<evidence type="ECO:0000259" key="8">
    <source>
        <dbReference type="Pfam" id="PF23262"/>
    </source>
</evidence>
<organism evidence="9 10">
    <name type="scientific">Adiantum capillus-veneris</name>
    <name type="common">Maidenhair fern</name>
    <dbReference type="NCBI Taxonomy" id="13818"/>
    <lineage>
        <taxon>Eukaryota</taxon>
        <taxon>Viridiplantae</taxon>
        <taxon>Streptophyta</taxon>
        <taxon>Embryophyta</taxon>
        <taxon>Tracheophyta</taxon>
        <taxon>Polypodiopsida</taxon>
        <taxon>Polypodiidae</taxon>
        <taxon>Polypodiales</taxon>
        <taxon>Pteridineae</taxon>
        <taxon>Pteridaceae</taxon>
        <taxon>Vittarioideae</taxon>
        <taxon>Adiantum</taxon>
    </lineage>
</organism>
<feature type="transmembrane region" description="Helical" evidence="6">
    <location>
        <begin position="401"/>
        <end position="425"/>
    </location>
</feature>
<keyword evidence="3 6" id="KW-1133">Transmembrane helix</keyword>
<feature type="transmembrane region" description="Helical" evidence="6">
    <location>
        <begin position="78"/>
        <end position="99"/>
    </location>
</feature>
<name>A0A9D4ZBR2_ADICA</name>
<dbReference type="Pfam" id="PF06813">
    <property type="entry name" value="Nodulin-like"/>
    <property type="match status" value="1"/>
</dbReference>
<feature type="compositionally biased region" description="Polar residues" evidence="5">
    <location>
        <begin position="319"/>
        <end position="334"/>
    </location>
</feature>
<feature type="transmembrane region" description="Helical" evidence="6">
    <location>
        <begin position="177"/>
        <end position="196"/>
    </location>
</feature>
<comment type="caution">
    <text evidence="9">The sequence shown here is derived from an EMBL/GenBank/DDBJ whole genome shotgun (WGS) entry which is preliminary data.</text>
</comment>
<dbReference type="GO" id="GO:0016020">
    <property type="term" value="C:membrane"/>
    <property type="evidence" value="ECO:0007669"/>
    <property type="project" value="UniProtKB-SubCell"/>
</dbReference>
<evidence type="ECO:0000256" key="5">
    <source>
        <dbReference type="SAM" id="MobiDB-lite"/>
    </source>
</evidence>
<evidence type="ECO:0000256" key="3">
    <source>
        <dbReference type="ARBA" id="ARBA00022989"/>
    </source>
</evidence>